<protein>
    <submittedName>
        <fullName evidence="1">Uncharacterized protein</fullName>
    </submittedName>
</protein>
<dbReference type="EMBL" id="NBNE01006209">
    <property type="protein sequence ID" value="OWZ02377.1"/>
    <property type="molecule type" value="Genomic_DNA"/>
</dbReference>
<dbReference type="OrthoDB" id="90421at2759"/>
<keyword evidence="2" id="KW-1185">Reference proteome</keyword>
<organism evidence="1 2">
    <name type="scientific">Phytophthora megakarya</name>
    <dbReference type="NCBI Taxonomy" id="4795"/>
    <lineage>
        <taxon>Eukaryota</taxon>
        <taxon>Sar</taxon>
        <taxon>Stramenopiles</taxon>
        <taxon>Oomycota</taxon>
        <taxon>Peronosporomycetes</taxon>
        <taxon>Peronosporales</taxon>
        <taxon>Peronosporaceae</taxon>
        <taxon>Phytophthora</taxon>
    </lineage>
</organism>
<name>A0A225VC72_9STRA</name>
<dbReference type="AlphaFoldDB" id="A0A225VC72"/>
<sequence>MAAECDQKFKRAAVTYIENTPKELVFTTEGVAVVWVRPSPYRRKSSWCGGLMGYERMGVPVTGMMLKMQAQEMYQVAVADQVPSKRRRAGENTSFVVTYCHFAAVRESQSTPLDGELKPSEFSKEVRQKMQELGLSVVYNGDQTDAL</sequence>
<proteinExistence type="predicted"/>
<comment type="caution">
    <text evidence="1">The sequence shown here is derived from an EMBL/GenBank/DDBJ whole genome shotgun (WGS) entry which is preliminary data.</text>
</comment>
<gene>
    <name evidence="1" type="ORF">PHMEG_00026072</name>
</gene>
<dbReference type="Proteomes" id="UP000198211">
    <property type="component" value="Unassembled WGS sequence"/>
</dbReference>
<evidence type="ECO:0000313" key="1">
    <source>
        <dbReference type="EMBL" id="OWZ02377.1"/>
    </source>
</evidence>
<accession>A0A225VC72</accession>
<evidence type="ECO:0000313" key="2">
    <source>
        <dbReference type="Proteomes" id="UP000198211"/>
    </source>
</evidence>
<reference evidence="2" key="1">
    <citation type="submission" date="2017-03" db="EMBL/GenBank/DDBJ databases">
        <title>Phytopthora megakarya and P. palmivora, two closely related causual agents of cacao black pod achieved similar genome size and gene model numbers by different mechanisms.</title>
        <authorList>
            <person name="Ali S."/>
            <person name="Shao J."/>
            <person name="Larry D.J."/>
            <person name="Kronmiller B."/>
            <person name="Shen D."/>
            <person name="Strem M.D."/>
            <person name="Melnick R.L."/>
            <person name="Guiltinan M.J."/>
            <person name="Tyler B.M."/>
            <person name="Meinhardt L.W."/>
            <person name="Bailey B.A."/>
        </authorList>
    </citation>
    <scope>NUCLEOTIDE SEQUENCE [LARGE SCALE GENOMIC DNA]</scope>
    <source>
        <strain evidence="2">zdho120</strain>
    </source>
</reference>